<evidence type="ECO:0000256" key="5">
    <source>
        <dbReference type="ARBA" id="ARBA00083845"/>
    </source>
</evidence>
<dbReference type="HOGENOM" id="CLU_040465_1_0_1"/>
<evidence type="ECO:0000313" key="8">
    <source>
        <dbReference type="Proteomes" id="UP000008792"/>
    </source>
</evidence>
<name>B4LYA1_DROVI</name>
<dbReference type="InterPro" id="IPR013974">
    <property type="entry name" value="SAF"/>
</dbReference>
<dbReference type="AlphaFoldDB" id="B4LYA1"/>
<dbReference type="InterPro" id="IPR013785">
    <property type="entry name" value="Aldolase_TIM"/>
</dbReference>
<dbReference type="PANTHER" id="PTHR42966">
    <property type="entry name" value="N-ACETYLNEURAMINATE SYNTHASE"/>
    <property type="match status" value="1"/>
</dbReference>
<dbReference type="Gene3D" id="3.20.20.70">
    <property type="entry name" value="Aldolase class I"/>
    <property type="match status" value="1"/>
</dbReference>
<dbReference type="GO" id="GO:0016051">
    <property type="term" value="P:carbohydrate biosynthetic process"/>
    <property type="evidence" value="ECO:0007669"/>
    <property type="project" value="InterPro"/>
</dbReference>
<evidence type="ECO:0000259" key="6">
    <source>
        <dbReference type="PROSITE" id="PS50844"/>
    </source>
</evidence>
<keyword evidence="8" id="KW-1185">Reference proteome</keyword>
<dbReference type="SUPFAM" id="SSF51569">
    <property type="entry name" value="Aldolase"/>
    <property type="match status" value="1"/>
</dbReference>
<evidence type="ECO:0000256" key="4">
    <source>
        <dbReference type="ARBA" id="ARBA00067780"/>
    </source>
</evidence>
<proteinExistence type="predicted"/>
<reference evidence="7 8" key="1">
    <citation type="journal article" date="2007" name="Nature">
        <title>Evolution of genes and genomes on the Drosophila phylogeny.</title>
        <authorList>
            <consortium name="Drosophila 12 Genomes Consortium"/>
            <person name="Clark A.G."/>
            <person name="Eisen M.B."/>
            <person name="Smith D.R."/>
            <person name="Bergman C.M."/>
            <person name="Oliver B."/>
            <person name="Markow T.A."/>
            <person name="Kaufman T.C."/>
            <person name="Kellis M."/>
            <person name="Gelbart W."/>
            <person name="Iyer V.N."/>
            <person name="Pollard D.A."/>
            <person name="Sackton T.B."/>
            <person name="Larracuente A.M."/>
            <person name="Singh N.D."/>
            <person name="Abad J.P."/>
            <person name="Abt D.N."/>
            <person name="Adryan B."/>
            <person name="Aguade M."/>
            <person name="Akashi H."/>
            <person name="Anderson W.W."/>
            <person name="Aquadro C.F."/>
            <person name="Ardell D.H."/>
            <person name="Arguello R."/>
            <person name="Artieri C.G."/>
            <person name="Barbash D.A."/>
            <person name="Barker D."/>
            <person name="Barsanti P."/>
            <person name="Batterham P."/>
            <person name="Batzoglou S."/>
            <person name="Begun D."/>
            <person name="Bhutkar A."/>
            <person name="Blanco E."/>
            <person name="Bosak S.A."/>
            <person name="Bradley R.K."/>
            <person name="Brand A.D."/>
            <person name="Brent M.R."/>
            <person name="Brooks A.N."/>
            <person name="Brown R.H."/>
            <person name="Butlin R.K."/>
            <person name="Caggese C."/>
            <person name="Calvi B.R."/>
            <person name="Bernardo de Carvalho A."/>
            <person name="Caspi A."/>
            <person name="Castrezana S."/>
            <person name="Celniker S.E."/>
            <person name="Chang J.L."/>
            <person name="Chapple C."/>
            <person name="Chatterji S."/>
            <person name="Chinwalla A."/>
            <person name="Civetta A."/>
            <person name="Clifton S.W."/>
            <person name="Comeron J.M."/>
            <person name="Costello J.C."/>
            <person name="Coyne J.A."/>
            <person name="Daub J."/>
            <person name="David R.G."/>
            <person name="Delcher A.L."/>
            <person name="Delehaunty K."/>
            <person name="Do C.B."/>
            <person name="Ebling H."/>
            <person name="Edwards K."/>
            <person name="Eickbush T."/>
            <person name="Evans J.D."/>
            <person name="Filipski A."/>
            <person name="Findeiss S."/>
            <person name="Freyhult E."/>
            <person name="Fulton L."/>
            <person name="Fulton R."/>
            <person name="Garcia A.C."/>
            <person name="Gardiner A."/>
            <person name="Garfield D.A."/>
            <person name="Garvin B.E."/>
            <person name="Gibson G."/>
            <person name="Gilbert D."/>
            <person name="Gnerre S."/>
            <person name="Godfrey J."/>
            <person name="Good R."/>
            <person name="Gotea V."/>
            <person name="Gravely B."/>
            <person name="Greenberg A.J."/>
            <person name="Griffiths-Jones S."/>
            <person name="Gross S."/>
            <person name="Guigo R."/>
            <person name="Gustafson E.A."/>
            <person name="Haerty W."/>
            <person name="Hahn M.W."/>
            <person name="Halligan D.L."/>
            <person name="Halpern A.L."/>
            <person name="Halter G.M."/>
            <person name="Han M.V."/>
            <person name="Heger A."/>
            <person name="Hillier L."/>
            <person name="Hinrichs A.S."/>
            <person name="Holmes I."/>
            <person name="Hoskins R.A."/>
            <person name="Hubisz M.J."/>
            <person name="Hultmark D."/>
            <person name="Huntley M.A."/>
            <person name="Jaffe D.B."/>
            <person name="Jagadeeshan S."/>
            <person name="Jeck W.R."/>
            <person name="Johnson J."/>
            <person name="Jones C.D."/>
            <person name="Jordan W.C."/>
            <person name="Karpen G.H."/>
            <person name="Kataoka E."/>
            <person name="Keightley P.D."/>
            <person name="Kheradpour P."/>
            <person name="Kirkness E.F."/>
            <person name="Koerich L.B."/>
            <person name="Kristiansen K."/>
            <person name="Kudrna D."/>
            <person name="Kulathinal R.J."/>
            <person name="Kumar S."/>
            <person name="Kwok R."/>
            <person name="Lander E."/>
            <person name="Langley C.H."/>
            <person name="Lapoint R."/>
            <person name="Lazzaro B.P."/>
            <person name="Lee S.J."/>
            <person name="Levesque L."/>
            <person name="Li R."/>
            <person name="Lin C.F."/>
            <person name="Lin M.F."/>
            <person name="Lindblad-Toh K."/>
            <person name="Llopart A."/>
            <person name="Long M."/>
            <person name="Low L."/>
            <person name="Lozovsky E."/>
            <person name="Lu J."/>
            <person name="Luo M."/>
            <person name="Machado C.A."/>
            <person name="Makalowski W."/>
            <person name="Marzo M."/>
            <person name="Matsuda M."/>
            <person name="Matzkin L."/>
            <person name="McAllister B."/>
            <person name="McBride C.S."/>
            <person name="McKernan B."/>
            <person name="McKernan K."/>
            <person name="Mendez-Lago M."/>
            <person name="Minx P."/>
            <person name="Mollenhauer M.U."/>
            <person name="Montooth K."/>
            <person name="Mount S.M."/>
            <person name="Mu X."/>
            <person name="Myers E."/>
            <person name="Negre B."/>
            <person name="Newfeld S."/>
            <person name="Nielsen R."/>
            <person name="Noor M.A."/>
            <person name="O'Grady P."/>
            <person name="Pachter L."/>
            <person name="Papaceit M."/>
            <person name="Parisi M.J."/>
            <person name="Parisi M."/>
            <person name="Parts L."/>
            <person name="Pedersen J.S."/>
            <person name="Pesole G."/>
            <person name="Phillippy A.M."/>
            <person name="Ponting C.P."/>
            <person name="Pop M."/>
            <person name="Porcelli D."/>
            <person name="Powell J.R."/>
            <person name="Prohaska S."/>
            <person name="Pruitt K."/>
            <person name="Puig M."/>
            <person name="Quesneville H."/>
            <person name="Ram K.R."/>
            <person name="Rand D."/>
            <person name="Rasmussen M.D."/>
            <person name="Reed L.K."/>
            <person name="Reenan R."/>
            <person name="Reily A."/>
            <person name="Remington K.A."/>
            <person name="Rieger T.T."/>
            <person name="Ritchie M.G."/>
            <person name="Robin C."/>
            <person name="Rogers Y.H."/>
            <person name="Rohde C."/>
            <person name="Rozas J."/>
            <person name="Rubenfield M.J."/>
            <person name="Ruiz A."/>
            <person name="Russo S."/>
            <person name="Salzberg S.L."/>
            <person name="Sanchez-Gracia A."/>
            <person name="Saranga D.J."/>
            <person name="Sato H."/>
            <person name="Schaeffer S.W."/>
            <person name="Schatz M.C."/>
            <person name="Schlenke T."/>
            <person name="Schwartz R."/>
            <person name="Segarra C."/>
            <person name="Singh R.S."/>
            <person name="Sirot L."/>
            <person name="Sirota M."/>
            <person name="Sisneros N.B."/>
            <person name="Smith C.D."/>
            <person name="Smith T.F."/>
            <person name="Spieth J."/>
            <person name="Stage D.E."/>
            <person name="Stark A."/>
            <person name="Stephan W."/>
            <person name="Strausberg R.L."/>
            <person name="Strempel S."/>
            <person name="Sturgill D."/>
            <person name="Sutton G."/>
            <person name="Sutton G.G."/>
            <person name="Tao W."/>
            <person name="Teichmann S."/>
            <person name="Tobari Y.N."/>
            <person name="Tomimura Y."/>
            <person name="Tsolas J.M."/>
            <person name="Valente V.L."/>
            <person name="Venter E."/>
            <person name="Venter J.C."/>
            <person name="Vicario S."/>
            <person name="Vieira F.G."/>
            <person name="Vilella A.J."/>
            <person name="Villasante A."/>
            <person name="Walenz B."/>
            <person name="Wang J."/>
            <person name="Wasserman M."/>
            <person name="Watts T."/>
            <person name="Wilson D."/>
            <person name="Wilson R.K."/>
            <person name="Wing R.A."/>
            <person name="Wolfner M.F."/>
            <person name="Wong A."/>
            <person name="Wong G.K."/>
            <person name="Wu C.I."/>
            <person name="Wu G."/>
            <person name="Yamamoto D."/>
            <person name="Yang H.P."/>
            <person name="Yang S.P."/>
            <person name="Yorke J.A."/>
            <person name="Yoshida K."/>
            <person name="Zdobnov E."/>
            <person name="Zhang P."/>
            <person name="Zhang Y."/>
            <person name="Zimin A.V."/>
            <person name="Baldwin J."/>
            <person name="Abdouelleil A."/>
            <person name="Abdulkadir J."/>
            <person name="Abebe A."/>
            <person name="Abera B."/>
            <person name="Abreu J."/>
            <person name="Acer S.C."/>
            <person name="Aftuck L."/>
            <person name="Alexander A."/>
            <person name="An P."/>
            <person name="Anderson E."/>
            <person name="Anderson S."/>
            <person name="Arachi H."/>
            <person name="Azer M."/>
            <person name="Bachantsang P."/>
            <person name="Barry A."/>
            <person name="Bayul T."/>
            <person name="Berlin A."/>
            <person name="Bessette D."/>
            <person name="Bloom T."/>
            <person name="Blye J."/>
            <person name="Boguslavskiy L."/>
            <person name="Bonnet C."/>
            <person name="Boukhgalter B."/>
            <person name="Bourzgui I."/>
            <person name="Brown A."/>
            <person name="Cahill P."/>
            <person name="Channer S."/>
            <person name="Cheshatsang Y."/>
            <person name="Chuda L."/>
            <person name="Citroen M."/>
            <person name="Collymore A."/>
            <person name="Cooke P."/>
            <person name="Costello M."/>
            <person name="D'Aco K."/>
            <person name="Daza R."/>
            <person name="De Haan G."/>
            <person name="DeGray S."/>
            <person name="DeMaso C."/>
            <person name="Dhargay N."/>
            <person name="Dooley K."/>
            <person name="Dooley E."/>
            <person name="Doricent M."/>
            <person name="Dorje P."/>
            <person name="Dorjee K."/>
            <person name="Dupes A."/>
            <person name="Elong R."/>
            <person name="Falk J."/>
            <person name="Farina A."/>
            <person name="Faro S."/>
            <person name="Ferguson D."/>
            <person name="Fisher S."/>
            <person name="Foley C.D."/>
            <person name="Franke A."/>
            <person name="Friedrich D."/>
            <person name="Gadbois L."/>
            <person name="Gearin G."/>
            <person name="Gearin C.R."/>
            <person name="Giannoukos G."/>
            <person name="Goode T."/>
            <person name="Graham J."/>
            <person name="Grandbois E."/>
            <person name="Grewal S."/>
            <person name="Gyaltsen K."/>
            <person name="Hafez N."/>
            <person name="Hagos B."/>
            <person name="Hall J."/>
            <person name="Henson C."/>
            <person name="Hollinger A."/>
            <person name="Honan T."/>
            <person name="Huard M.D."/>
            <person name="Hughes L."/>
            <person name="Hurhula B."/>
            <person name="Husby M.E."/>
            <person name="Kamat A."/>
            <person name="Kanga B."/>
            <person name="Kashin S."/>
            <person name="Khazanovich D."/>
            <person name="Kisner P."/>
            <person name="Lance K."/>
            <person name="Lara M."/>
            <person name="Lee W."/>
            <person name="Lennon N."/>
            <person name="Letendre F."/>
            <person name="LeVine R."/>
            <person name="Lipovsky A."/>
            <person name="Liu X."/>
            <person name="Liu J."/>
            <person name="Liu S."/>
            <person name="Lokyitsang T."/>
            <person name="Lokyitsang Y."/>
            <person name="Lubonja R."/>
            <person name="Lui A."/>
            <person name="MacDonald P."/>
            <person name="Magnisalis V."/>
            <person name="Maru K."/>
            <person name="Matthews C."/>
            <person name="McCusker W."/>
            <person name="McDonough S."/>
            <person name="Mehta T."/>
            <person name="Meldrim J."/>
            <person name="Meneus L."/>
            <person name="Mihai O."/>
            <person name="Mihalev A."/>
            <person name="Mihova T."/>
            <person name="Mittelman R."/>
            <person name="Mlenga V."/>
            <person name="Montmayeur A."/>
            <person name="Mulrain L."/>
            <person name="Navidi A."/>
            <person name="Naylor J."/>
            <person name="Negash T."/>
            <person name="Nguyen T."/>
            <person name="Nguyen N."/>
            <person name="Nicol R."/>
            <person name="Norbu C."/>
            <person name="Norbu N."/>
            <person name="Novod N."/>
            <person name="O'Neill B."/>
            <person name="Osman S."/>
            <person name="Markiewicz E."/>
            <person name="Oyono O.L."/>
            <person name="Patti C."/>
            <person name="Phunkhang P."/>
            <person name="Pierre F."/>
            <person name="Priest M."/>
            <person name="Raghuraman S."/>
            <person name="Rege F."/>
            <person name="Reyes R."/>
            <person name="Rise C."/>
            <person name="Rogov P."/>
            <person name="Ross K."/>
            <person name="Ryan E."/>
            <person name="Settipalli S."/>
            <person name="Shea T."/>
            <person name="Sherpa N."/>
            <person name="Shi L."/>
            <person name="Shih D."/>
            <person name="Sparrow T."/>
            <person name="Spaulding J."/>
            <person name="Stalker J."/>
            <person name="Stange-Thomann N."/>
            <person name="Stavropoulos S."/>
            <person name="Stone C."/>
            <person name="Strader C."/>
            <person name="Tesfaye S."/>
            <person name="Thomson T."/>
            <person name="Thoulutsang Y."/>
            <person name="Thoulutsang D."/>
            <person name="Topham K."/>
            <person name="Topping I."/>
            <person name="Tsamla T."/>
            <person name="Vassiliev H."/>
            <person name="Vo A."/>
            <person name="Wangchuk T."/>
            <person name="Wangdi T."/>
            <person name="Weiand M."/>
            <person name="Wilkinson J."/>
            <person name="Wilson A."/>
            <person name="Yadav S."/>
            <person name="Young G."/>
            <person name="Yu Q."/>
            <person name="Zembek L."/>
            <person name="Zhong D."/>
            <person name="Zimmer A."/>
            <person name="Zwirko Z."/>
            <person name="Jaffe D.B."/>
            <person name="Alvarez P."/>
            <person name="Brockman W."/>
            <person name="Butler J."/>
            <person name="Chin C."/>
            <person name="Gnerre S."/>
            <person name="Grabherr M."/>
            <person name="Kleber M."/>
            <person name="Mauceli E."/>
            <person name="MacCallum I."/>
        </authorList>
    </citation>
    <scope>NUCLEOTIDE SEQUENCE [LARGE SCALE GENOMIC DNA]</scope>
    <source>
        <strain evidence="8">Tucson 15010-1051.87</strain>
    </source>
</reference>
<dbReference type="STRING" id="7244.B4LYA1"/>
<evidence type="ECO:0000256" key="1">
    <source>
        <dbReference type="ARBA" id="ARBA00022679"/>
    </source>
</evidence>
<dbReference type="SUPFAM" id="SSF51269">
    <property type="entry name" value="AFP III-like domain"/>
    <property type="match status" value="1"/>
</dbReference>
<dbReference type="SMR" id="B4LYA1"/>
<dbReference type="CDD" id="cd11615">
    <property type="entry name" value="SAF_NeuB_like"/>
    <property type="match status" value="1"/>
</dbReference>
<dbReference type="FunCoup" id="B4LYA1">
    <property type="interactions" value="900"/>
</dbReference>
<feature type="domain" description="AFP-like" evidence="6">
    <location>
        <begin position="329"/>
        <end position="387"/>
    </location>
</feature>
<gene>
    <name evidence="7" type="primary">Dvir\GJ24471</name>
    <name evidence="7" type="ORF">Dvir_GJ24471</name>
</gene>
<dbReference type="EC" id="2.5.1.57" evidence="3"/>
<evidence type="ECO:0000256" key="3">
    <source>
        <dbReference type="ARBA" id="ARBA00066534"/>
    </source>
</evidence>
<dbReference type="InterPro" id="IPR006190">
    <property type="entry name" value="SAF_AFP_Neu5Ac"/>
</dbReference>
<evidence type="ECO:0000313" key="7">
    <source>
        <dbReference type="EMBL" id="EDW67989.2"/>
    </source>
</evidence>
<dbReference type="PANTHER" id="PTHR42966:SF1">
    <property type="entry name" value="SIALIC ACID SYNTHASE"/>
    <property type="match status" value="1"/>
</dbReference>
<dbReference type="FunFam" id="3.20.20.70:FF:000144">
    <property type="entry name" value="sialic acid synthase"/>
    <property type="match status" value="1"/>
</dbReference>
<dbReference type="SMART" id="SM00858">
    <property type="entry name" value="SAF"/>
    <property type="match status" value="1"/>
</dbReference>
<dbReference type="Gene3D" id="3.90.1210.10">
    <property type="entry name" value="Antifreeze-like/N-acetylneuraminic acid synthase C-terminal domain"/>
    <property type="match status" value="1"/>
</dbReference>
<dbReference type="GO" id="GO:0006054">
    <property type="term" value="P:N-acetylneuraminate metabolic process"/>
    <property type="evidence" value="ECO:0007669"/>
    <property type="project" value="UniProtKB-ARBA"/>
</dbReference>
<dbReference type="OrthoDB" id="9928645at2759"/>
<organism evidence="7 8">
    <name type="scientific">Drosophila virilis</name>
    <name type="common">Fruit fly</name>
    <dbReference type="NCBI Taxonomy" id="7244"/>
    <lineage>
        <taxon>Eukaryota</taxon>
        <taxon>Metazoa</taxon>
        <taxon>Ecdysozoa</taxon>
        <taxon>Arthropoda</taxon>
        <taxon>Hexapoda</taxon>
        <taxon>Insecta</taxon>
        <taxon>Pterygota</taxon>
        <taxon>Neoptera</taxon>
        <taxon>Endopterygota</taxon>
        <taxon>Diptera</taxon>
        <taxon>Brachycera</taxon>
        <taxon>Muscomorpha</taxon>
        <taxon>Ephydroidea</taxon>
        <taxon>Drosophilidae</taxon>
        <taxon>Drosophila</taxon>
    </lineage>
</organism>
<dbReference type="Proteomes" id="UP000008792">
    <property type="component" value="Unassembled WGS sequence"/>
</dbReference>
<sequence>MASSSDRLLKMLLEIITKKECNEVYLIAEIGQNHQGCLETAKSMILEAKKAGCNCVKFQKSDLKAKFTRSALNRTYESKHSWGKTYGEHKEFLEFSKEQYQQLQAYSNEIKIGFTASAMDEPSLDFLVDLKVPFIKIGSGDANNFPLLTKAASLNIPLVISTGMQTMQTVDKIVEIMEQAGNNQYALMHCVSAYPTPPNDCNLQMIATLMQRYPTVTIGYSGHELGIRITEAAILTGARIVERHFTLDKNQKGSDHRCSLDPSEMCSLVRCINEFKHNAYISSSSLSADQVVTILGGGKQLEQALQEGNGKYKVILESELPCRHKLGKSIVAARNLEVRQQIQATDLAIKVSEPSGIPAEKYFDIIGMRLKDSVYEDEPITENMLIP</sequence>
<dbReference type="eggNOG" id="ENOG502QR5J">
    <property type="taxonomic scope" value="Eukaryota"/>
</dbReference>
<dbReference type="Pfam" id="PF08666">
    <property type="entry name" value="SAF"/>
    <property type="match status" value="1"/>
</dbReference>
<evidence type="ECO:0000256" key="2">
    <source>
        <dbReference type="ARBA" id="ARBA00050599"/>
    </source>
</evidence>
<dbReference type="Pfam" id="PF03102">
    <property type="entry name" value="NeuB"/>
    <property type="match status" value="1"/>
</dbReference>
<dbReference type="InterPro" id="IPR036732">
    <property type="entry name" value="AFP_Neu5c_C_sf"/>
</dbReference>
<dbReference type="InParanoid" id="B4LYA1"/>
<dbReference type="InterPro" id="IPR013132">
    <property type="entry name" value="PseI/NeuA/B-like_N"/>
</dbReference>
<dbReference type="InterPro" id="IPR051690">
    <property type="entry name" value="PseI-like"/>
</dbReference>
<dbReference type="InterPro" id="IPR057736">
    <property type="entry name" value="SAF_PseI/NeuA/NeuB"/>
</dbReference>
<comment type="catalytic activity">
    <reaction evidence="2">
        <text>aldehydo-N-acetyl-D-mannosamine 6-phosphate + phosphoenolpyruvate + H2O = N-acetylneuraminate 9-phosphate + phosphate</text>
        <dbReference type="Rhea" id="RHEA:80835"/>
        <dbReference type="ChEBI" id="CHEBI:15377"/>
        <dbReference type="ChEBI" id="CHEBI:43474"/>
        <dbReference type="ChEBI" id="CHEBI:58557"/>
        <dbReference type="ChEBI" id="CHEBI:58702"/>
        <dbReference type="ChEBI" id="CHEBI:231734"/>
        <dbReference type="EC" id="2.5.1.57"/>
    </reaction>
    <physiologicalReaction direction="left-to-right" evidence="2">
        <dbReference type="Rhea" id="RHEA:80836"/>
    </physiologicalReaction>
</comment>
<dbReference type="GO" id="GO:1901137">
    <property type="term" value="P:carbohydrate derivative biosynthetic process"/>
    <property type="evidence" value="ECO:0007669"/>
    <property type="project" value="UniProtKB-ARBA"/>
</dbReference>
<dbReference type="PROSITE" id="PS50844">
    <property type="entry name" value="AFP_LIKE"/>
    <property type="match status" value="1"/>
</dbReference>
<protein>
    <recommendedName>
        <fullName evidence="4">N-acetylneuraminate-9-phosphate synthase</fullName>
        <ecNumber evidence="3">2.5.1.57</ecNumber>
    </recommendedName>
    <alternativeName>
        <fullName evidence="5">Sialic acid synthase</fullName>
    </alternativeName>
</protein>
<keyword evidence="1" id="KW-0808">Transferase</keyword>
<dbReference type="EMBL" id="CH940650">
    <property type="protein sequence ID" value="EDW67989.2"/>
    <property type="molecule type" value="Genomic_DNA"/>
</dbReference>
<accession>B4LYA1</accession>
<dbReference type="GO" id="GO:0047444">
    <property type="term" value="F:N-acylneuraminate-9-phosphate synthase activity"/>
    <property type="evidence" value="ECO:0007669"/>
    <property type="project" value="UniProtKB-EC"/>
</dbReference>